<evidence type="ECO:0000313" key="5">
    <source>
        <dbReference type="Proteomes" id="UP000559027"/>
    </source>
</evidence>
<feature type="transmembrane region" description="Helical" evidence="2">
    <location>
        <begin position="212"/>
        <end position="234"/>
    </location>
</feature>
<accession>A0A8H5D9B7</accession>
<evidence type="ECO:0000256" key="1">
    <source>
        <dbReference type="SAM" id="MobiDB-lite"/>
    </source>
</evidence>
<gene>
    <name evidence="4" type="ORF">D9756_005753</name>
</gene>
<protein>
    <recommendedName>
        <fullName evidence="3">DUF6534 domain-containing protein</fullName>
    </recommendedName>
</protein>
<reference evidence="4 5" key="1">
    <citation type="journal article" date="2020" name="ISME J.">
        <title>Uncovering the hidden diversity of litter-decomposition mechanisms in mushroom-forming fungi.</title>
        <authorList>
            <person name="Floudas D."/>
            <person name="Bentzer J."/>
            <person name="Ahren D."/>
            <person name="Johansson T."/>
            <person name="Persson P."/>
            <person name="Tunlid A."/>
        </authorList>
    </citation>
    <scope>NUCLEOTIDE SEQUENCE [LARGE SCALE GENOMIC DNA]</scope>
    <source>
        <strain evidence="4 5">CBS 146.42</strain>
    </source>
</reference>
<feature type="compositionally biased region" description="Polar residues" evidence="1">
    <location>
        <begin position="313"/>
        <end position="331"/>
    </location>
</feature>
<proteinExistence type="predicted"/>
<dbReference type="InterPro" id="IPR045339">
    <property type="entry name" value="DUF6534"/>
</dbReference>
<dbReference type="AlphaFoldDB" id="A0A8H5D9B7"/>
<keyword evidence="2" id="KW-0472">Membrane</keyword>
<keyword evidence="5" id="KW-1185">Reference proteome</keyword>
<feature type="region of interest" description="Disordered" evidence="1">
    <location>
        <begin position="313"/>
        <end position="350"/>
    </location>
</feature>
<dbReference type="OrthoDB" id="3262409at2759"/>
<feature type="domain" description="DUF6534" evidence="3">
    <location>
        <begin position="176"/>
        <end position="284"/>
    </location>
</feature>
<sequence length="350" mass="39085">MHTSFCLANICLLWASYCRIGPTLVGSLISYCLLGISIMQLYLYHLYFPNDQRWIKTLVYTIFALDIFQSAAVAEDCWDSLVSGWGQPEVLLFPNWSFTSLPAVSGIVALTVQSFYAWRIHLLGKWKIVPSIVILLSMASCAAACAISFGFIPPKDIRLLHKPNMMARTYIWLGGAALVDLIISLSMLYLLFGAKQSKFGRIQRVINRLIRLTIETGLVTATTASLELILFLTLPPTNGMHLLWSVPILYDTLRKYKRYLLLNSALNLCKVYSNALMVSLNSRVTNSKNFIQASSLSTDGTLRWSVASDPRTFETNTSSSGTVHGQKSSNVLEMENTSDRDGKPRDMDLA</sequence>
<comment type="caution">
    <text evidence="4">The sequence shown here is derived from an EMBL/GenBank/DDBJ whole genome shotgun (WGS) entry which is preliminary data.</text>
</comment>
<dbReference type="PANTHER" id="PTHR40465">
    <property type="entry name" value="CHROMOSOME 1, WHOLE GENOME SHOTGUN SEQUENCE"/>
    <property type="match status" value="1"/>
</dbReference>
<feature type="transmembrane region" description="Helical" evidence="2">
    <location>
        <begin position="128"/>
        <end position="151"/>
    </location>
</feature>
<evidence type="ECO:0000313" key="4">
    <source>
        <dbReference type="EMBL" id="KAF5355073.1"/>
    </source>
</evidence>
<dbReference type="Pfam" id="PF20152">
    <property type="entry name" value="DUF6534"/>
    <property type="match status" value="1"/>
</dbReference>
<evidence type="ECO:0000256" key="2">
    <source>
        <dbReference type="SAM" id="Phobius"/>
    </source>
</evidence>
<feature type="compositionally biased region" description="Basic and acidic residues" evidence="1">
    <location>
        <begin position="337"/>
        <end position="350"/>
    </location>
</feature>
<evidence type="ECO:0000259" key="3">
    <source>
        <dbReference type="Pfam" id="PF20152"/>
    </source>
</evidence>
<dbReference type="PANTHER" id="PTHR40465:SF1">
    <property type="entry name" value="DUF6534 DOMAIN-CONTAINING PROTEIN"/>
    <property type="match status" value="1"/>
</dbReference>
<feature type="transmembrane region" description="Helical" evidence="2">
    <location>
        <begin position="171"/>
        <end position="192"/>
    </location>
</feature>
<organism evidence="4 5">
    <name type="scientific">Leucocoprinus leucothites</name>
    <dbReference type="NCBI Taxonomy" id="201217"/>
    <lineage>
        <taxon>Eukaryota</taxon>
        <taxon>Fungi</taxon>
        <taxon>Dikarya</taxon>
        <taxon>Basidiomycota</taxon>
        <taxon>Agaricomycotina</taxon>
        <taxon>Agaricomycetes</taxon>
        <taxon>Agaricomycetidae</taxon>
        <taxon>Agaricales</taxon>
        <taxon>Agaricineae</taxon>
        <taxon>Agaricaceae</taxon>
        <taxon>Leucocoprinus</taxon>
    </lineage>
</organism>
<dbReference type="Proteomes" id="UP000559027">
    <property type="component" value="Unassembled WGS sequence"/>
</dbReference>
<dbReference type="EMBL" id="JAACJO010000008">
    <property type="protein sequence ID" value="KAF5355073.1"/>
    <property type="molecule type" value="Genomic_DNA"/>
</dbReference>
<feature type="transmembrane region" description="Helical" evidence="2">
    <location>
        <begin position="93"/>
        <end position="116"/>
    </location>
</feature>
<keyword evidence="2" id="KW-0812">Transmembrane</keyword>
<feature type="transmembrane region" description="Helical" evidence="2">
    <location>
        <begin position="28"/>
        <end position="47"/>
    </location>
</feature>
<keyword evidence="2" id="KW-1133">Transmembrane helix</keyword>
<name>A0A8H5D9B7_9AGAR</name>